<dbReference type="AlphaFoldDB" id="A0AAW2I624"/>
<comment type="caution">
    <text evidence="2">The sequence shown here is derived from an EMBL/GenBank/DDBJ whole genome shotgun (WGS) entry which is preliminary data.</text>
</comment>
<gene>
    <name evidence="2" type="ORF">PYX00_004821</name>
</gene>
<feature type="compositionally biased region" description="Polar residues" evidence="1">
    <location>
        <begin position="248"/>
        <end position="262"/>
    </location>
</feature>
<reference evidence="2" key="1">
    <citation type="journal article" date="2024" name="Gigascience">
        <title>Chromosome-level genome of the poultry shaft louse Menopon gallinae provides insight into the host-switching and adaptive evolution of parasitic lice.</title>
        <authorList>
            <person name="Xu Y."/>
            <person name="Ma L."/>
            <person name="Liu S."/>
            <person name="Liang Y."/>
            <person name="Liu Q."/>
            <person name="He Z."/>
            <person name="Tian L."/>
            <person name="Duan Y."/>
            <person name="Cai W."/>
            <person name="Li H."/>
            <person name="Song F."/>
        </authorList>
    </citation>
    <scope>NUCLEOTIDE SEQUENCE</scope>
    <source>
        <strain evidence="2">Cailab_2023a</strain>
    </source>
</reference>
<accession>A0AAW2I624</accession>
<organism evidence="2">
    <name type="scientific">Menopon gallinae</name>
    <name type="common">poultry shaft louse</name>
    <dbReference type="NCBI Taxonomy" id="328185"/>
    <lineage>
        <taxon>Eukaryota</taxon>
        <taxon>Metazoa</taxon>
        <taxon>Ecdysozoa</taxon>
        <taxon>Arthropoda</taxon>
        <taxon>Hexapoda</taxon>
        <taxon>Insecta</taxon>
        <taxon>Pterygota</taxon>
        <taxon>Neoptera</taxon>
        <taxon>Paraneoptera</taxon>
        <taxon>Psocodea</taxon>
        <taxon>Troctomorpha</taxon>
        <taxon>Phthiraptera</taxon>
        <taxon>Amblycera</taxon>
        <taxon>Menoponidae</taxon>
        <taxon>Menopon</taxon>
    </lineage>
</organism>
<evidence type="ECO:0000256" key="1">
    <source>
        <dbReference type="SAM" id="MobiDB-lite"/>
    </source>
</evidence>
<proteinExistence type="predicted"/>
<name>A0AAW2I624_9NEOP</name>
<evidence type="ECO:0000313" key="2">
    <source>
        <dbReference type="EMBL" id="KAL0277584.1"/>
    </source>
</evidence>
<feature type="region of interest" description="Disordered" evidence="1">
    <location>
        <begin position="206"/>
        <end position="262"/>
    </location>
</feature>
<dbReference type="EMBL" id="JARGDH010000002">
    <property type="protein sequence ID" value="KAL0277584.1"/>
    <property type="molecule type" value="Genomic_DNA"/>
</dbReference>
<protein>
    <submittedName>
        <fullName evidence="2">Uncharacterized protein</fullName>
    </submittedName>
</protein>
<sequence length="366" mass="40870">MKIQEVTSLLTSQLLKKHDEQYNYENLRRRSSVKSVNLNENLSCHVEHRRTSVPNWSTNKVSLTVKKNSKNAERRYGEDRSWHEERRPVCAKHGVGGYIEFSSSDKETYGSDYEGFGSEKDIYSNGSYQNFGFRASQEGFGSSGGLKYIDKDEYWVTPQDPLSRKGSGSQKGRISPYLLKENVNNLPSPNVPPSAVDAAQNQAFDLSDSAQSERMMMRSSYGSVKSKGRDPETRSQASVGSTREAKQLTKQRTIDQSGGKQVNSNFNTNLTHVLSTPDVAAIRPFYDSKTFDIYGTEKRSKIQKSKQAMGSGPLCAAVSEGELLDLSILPIFHKLLTERHKSRTGYGASIASCPNISIKCDIVEYL</sequence>